<dbReference type="EMBL" id="OZ019901">
    <property type="protein sequence ID" value="CAK9236954.1"/>
    <property type="molecule type" value="Genomic_DNA"/>
</dbReference>
<proteinExistence type="inferred from homology"/>
<keyword evidence="3" id="KW-0812">Transmembrane</keyword>
<dbReference type="Pfam" id="PF14416">
    <property type="entry name" value="PMR5N"/>
    <property type="match status" value="1"/>
</dbReference>
<feature type="signal peptide" evidence="8">
    <location>
        <begin position="1"/>
        <end position="24"/>
    </location>
</feature>
<dbReference type="PANTHER" id="PTHR32285">
    <property type="entry name" value="PROTEIN TRICHOME BIREFRINGENCE-LIKE 9-RELATED"/>
    <property type="match status" value="1"/>
</dbReference>
<protein>
    <recommendedName>
        <fullName evidence="13">Trichome birefringence-like N-terminal domain-containing protein</fullName>
    </recommendedName>
</protein>
<evidence type="ECO:0000313" key="11">
    <source>
        <dbReference type="EMBL" id="CAK9236954.1"/>
    </source>
</evidence>
<evidence type="ECO:0000256" key="7">
    <source>
        <dbReference type="SAM" id="MobiDB-lite"/>
    </source>
</evidence>
<evidence type="ECO:0000259" key="10">
    <source>
        <dbReference type="Pfam" id="PF14416"/>
    </source>
</evidence>
<dbReference type="PANTHER" id="PTHR32285:SF48">
    <property type="entry name" value="PROTEIN TRICHOME BIREFRINGENCE-LIKE 19"/>
    <property type="match status" value="1"/>
</dbReference>
<evidence type="ECO:0000256" key="2">
    <source>
        <dbReference type="ARBA" id="ARBA00007727"/>
    </source>
</evidence>
<feature type="region of interest" description="Disordered" evidence="7">
    <location>
        <begin position="98"/>
        <end position="118"/>
    </location>
</feature>
<evidence type="ECO:0000256" key="5">
    <source>
        <dbReference type="ARBA" id="ARBA00022989"/>
    </source>
</evidence>
<feature type="domain" description="Trichome birefringence-like N-terminal" evidence="10">
    <location>
        <begin position="216"/>
        <end position="268"/>
    </location>
</feature>
<feature type="compositionally biased region" description="Polar residues" evidence="7">
    <location>
        <begin position="101"/>
        <end position="112"/>
    </location>
</feature>
<evidence type="ECO:0008006" key="13">
    <source>
        <dbReference type="Google" id="ProtNLM"/>
    </source>
</evidence>
<feature type="chain" id="PRO_5045116105" description="Trichome birefringence-like N-terminal domain-containing protein" evidence="8">
    <location>
        <begin position="25"/>
        <end position="570"/>
    </location>
</feature>
<feature type="region of interest" description="Disordered" evidence="7">
    <location>
        <begin position="137"/>
        <end position="170"/>
    </location>
</feature>
<evidence type="ECO:0000313" key="12">
    <source>
        <dbReference type="Proteomes" id="UP001497512"/>
    </source>
</evidence>
<comment type="subcellular location">
    <subcellularLocation>
        <location evidence="1">Membrane</location>
        <topology evidence="1">Single-pass membrane protein</topology>
    </subcellularLocation>
</comment>
<dbReference type="Proteomes" id="UP001497512">
    <property type="component" value="Chromosome 9"/>
</dbReference>
<dbReference type="InterPro" id="IPR029962">
    <property type="entry name" value="TBL"/>
</dbReference>
<evidence type="ECO:0000256" key="3">
    <source>
        <dbReference type="ARBA" id="ARBA00022692"/>
    </source>
</evidence>
<feature type="domain" description="Trichome birefringence-like C-terminal" evidence="9">
    <location>
        <begin position="269"/>
        <end position="562"/>
    </location>
</feature>
<keyword evidence="8" id="KW-0732">Signal</keyword>
<dbReference type="InterPro" id="IPR025846">
    <property type="entry name" value="TBL_N"/>
</dbReference>
<evidence type="ECO:0000256" key="1">
    <source>
        <dbReference type="ARBA" id="ARBA00004167"/>
    </source>
</evidence>
<organism evidence="11 12">
    <name type="scientific">Sphagnum troendelagicum</name>
    <dbReference type="NCBI Taxonomy" id="128251"/>
    <lineage>
        <taxon>Eukaryota</taxon>
        <taxon>Viridiplantae</taxon>
        <taxon>Streptophyta</taxon>
        <taxon>Embryophyta</taxon>
        <taxon>Bryophyta</taxon>
        <taxon>Sphagnophytina</taxon>
        <taxon>Sphagnopsida</taxon>
        <taxon>Sphagnales</taxon>
        <taxon>Sphagnaceae</taxon>
        <taxon>Sphagnum</taxon>
    </lineage>
</organism>
<name>A0ABP0V5Q9_9BRYO</name>
<keyword evidence="6" id="KW-0472">Membrane</keyword>
<dbReference type="Pfam" id="PF13839">
    <property type="entry name" value="PC-Esterase"/>
    <property type="match status" value="1"/>
</dbReference>
<comment type="similarity">
    <text evidence="2">Belongs to the PC-esterase family. TBL subfamily.</text>
</comment>
<evidence type="ECO:0000256" key="8">
    <source>
        <dbReference type="SAM" id="SignalP"/>
    </source>
</evidence>
<sequence>MKLQKHVLCFWMLAALLPFALVRTYIFCNSPCVPTNFTRLFLNAPQDKPAPVWVTSSSLLMHHPHHQEDRMSIKNETDQLIAKKNMQQDDDIIMIEDKTDSGTSNNNSQHSDFQLPELAKNNNNNLKDVKNEYAKNSTVQQSVEEHDNNANNANNVESKHHSNNADPSATDKRILDANNEVEHNTQHNKSSSSEMITKATAIHAKAKASNLGDTGTCDLSNGSWVNDSQAPPYTNNTCKYIQEHQDCMMNGRPDQKYLHWRWKPNKCELPRIDSRTALESMRGKSMVFVGDSIARNQFQALLCALSQMENPIRTYHQDDDKENTFLFPSYDFTLSIRWSPYLIRQSDKEIVMGDNTTQVVAHLDLDVLEESWVNAIIGADVVVISSGHWWFKQGVFFEEGKVVGSHNFVGLQTSKNMGFGDAYRTAWHNVLKGVGLIPGYKGITFLRSFAPEHFENGRWDTGGSCPSMDPGSAPLNSLNKLMYTLQIEEFQDVSKEISSTEAAARLKFLDITNLAQFRVDGHPNAYRVYQPFAKEHVGPIQHDCLHWCLPGPIDVWNDMLVEYLNRLQLG</sequence>
<evidence type="ECO:0000256" key="6">
    <source>
        <dbReference type="ARBA" id="ARBA00023136"/>
    </source>
</evidence>
<keyword evidence="4" id="KW-0735">Signal-anchor</keyword>
<evidence type="ECO:0000256" key="4">
    <source>
        <dbReference type="ARBA" id="ARBA00022968"/>
    </source>
</evidence>
<gene>
    <name evidence="11" type="ORF">CSSPTR1EN2_LOCUS23354</name>
</gene>
<keyword evidence="5" id="KW-1133">Transmembrane helix</keyword>
<dbReference type="InterPro" id="IPR026057">
    <property type="entry name" value="TBL_C"/>
</dbReference>
<accession>A0ABP0V5Q9</accession>
<evidence type="ECO:0000259" key="9">
    <source>
        <dbReference type="Pfam" id="PF13839"/>
    </source>
</evidence>
<reference evidence="11" key="1">
    <citation type="submission" date="2024-02" db="EMBL/GenBank/DDBJ databases">
        <authorList>
            <consortium name="ELIXIR-Norway"/>
            <consortium name="Elixir Norway"/>
        </authorList>
    </citation>
    <scope>NUCLEOTIDE SEQUENCE</scope>
</reference>
<keyword evidence="12" id="KW-1185">Reference proteome</keyword>